<comment type="caution">
    <text evidence="4">The sequence shown here is derived from an EMBL/GenBank/DDBJ whole genome shotgun (WGS) entry which is preliminary data.</text>
</comment>
<dbReference type="Proteomes" id="UP000604825">
    <property type="component" value="Unassembled WGS sequence"/>
</dbReference>
<evidence type="ECO:0000313" key="4">
    <source>
        <dbReference type="EMBL" id="CAD6226695.1"/>
    </source>
</evidence>
<dbReference type="GO" id="GO:0005634">
    <property type="term" value="C:nucleus"/>
    <property type="evidence" value="ECO:0007669"/>
    <property type="project" value="UniProtKB-SubCell"/>
</dbReference>
<organism evidence="4 5">
    <name type="scientific">Miscanthus lutarioriparius</name>
    <dbReference type="NCBI Taxonomy" id="422564"/>
    <lineage>
        <taxon>Eukaryota</taxon>
        <taxon>Viridiplantae</taxon>
        <taxon>Streptophyta</taxon>
        <taxon>Embryophyta</taxon>
        <taxon>Tracheophyta</taxon>
        <taxon>Spermatophyta</taxon>
        <taxon>Magnoliopsida</taxon>
        <taxon>Liliopsida</taxon>
        <taxon>Poales</taxon>
        <taxon>Poaceae</taxon>
        <taxon>PACMAD clade</taxon>
        <taxon>Panicoideae</taxon>
        <taxon>Andropogonodae</taxon>
        <taxon>Andropogoneae</taxon>
        <taxon>Saccharinae</taxon>
        <taxon>Miscanthus</taxon>
    </lineage>
</organism>
<keyword evidence="2" id="KW-0539">Nucleus</keyword>
<dbReference type="Pfam" id="PF12047">
    <property type="entry name" value="DNMT1-RFD"/>
    <property type="match status" value="1"/>
</dbReference>
<gene>
    <name evidence="4" type="ORF">NCGR_LOCUS18456</name>
</gene>
<feature type="domain" description="RFTS" evidence="3">
    <location>
        <begin position="12"/>
        <end position="140"/>
    </location>
</feature>
<accession>A0A811NN92</accession>
<dbReference type="EMBL" id="CAJGYO010000004">
    <property type="protein sequence ID" value="CAD6226695.1"/>
    <property type="molecule type" value="Genomic_DNA"/>
</dbReference>
<name>A0A811NN92_9POAL</name>
<dbReference type="PANTHER" id="PTHR46235:SF18">
    <property type="entry name" value="PROTEIN ENHANCED DOWNY MILDEW 2"/>
    <property type="match status" value="1"/>
</dbReference>
<reference evidence="4" key="1">
    <citation type="submission" date="2020-10" db="EMBL/GenBank/DDBJ databases">
        <authorList>
            <person name="Han B."/>
            <person name="Lu T."/>
            <person name="Zhao Q."/>
            <person name="Huang X."/>
            <person name="Zhao Y."/>
        </authorList>
    </citation>
    <scope>NUCLEOTIDE SEQUENCE</scope>
</reference>
<proteinExistence type="predicted"/>
<dbReference type="PANTHER" id="PTHR46235">
    <property type="entry name" value="PHD FINGER-CONTAINING PROTEIN DDB_G0268158"/>
    <property type="match status" value="1"/>
</dbReference>
<dbReference type="OrthoDB" id="695588at2759"/>
<sequence>MSDDDDDDGVEPQIEDVNGYYFEDGEGEPVCFSILPFQFGENDNEADFSRKNVFLHGFADKSLHVYKEVVAWKIRLDSEQPNLYVLSIQHKWIKLLKPRKCYGEFVRSILITVQMLHFVLRGGQRSSLNHLWDHLDEVFGKYNPKSVADDLMKHHNLIKLFVEKDQTSMKSKILQRLIENGFARTKKYEKVNTRGNKVNVKEITEAKGSRQKRKGKIDGSGHQFSLIAARSTLLNPSKPHSLIIAVSLKLSPNLNTIGIGELWTKMQ</sequence>
<evidence type="ECO:0000259" key="3">
    <source>
        <dbReference type="Pfam" id="PF12047"/>
    </source>
</evidence>
<evidence type="ECO:0000256" key="2">
    <source>
        <dbReference type="ARBA" id="ARBA00023242"/>
    </source>
</evidence>
<evidence type="ECO:0000313" key="5">
    <source>
        <dbReference type="Proteomes" id="UP000604825"/>
    </source>
</evidence>
<keyword evidence="5" id="KW-1185">Reference proteome</keyword>
<comment type="subcellular location">
    <subcellularLocation>
        <location evidence="1">Nucleus</location>
    </subcellularLocation>
</comment>
<dbReference type="AlphaFoldDB" id="A0A811NN92"/>
<dbReference type="InterPro" id="IPR022702">
    <property type="entry name" value="Cytosine_MeTrfase1_RFD"/>
</dbReference>
<evidence type="ECO:0000256" key="1">
    <source>
        <dbReference type="ARBA" id="ARBA00004123"/>
    </source>
</evidence>
<protein>
    <recommendedName>
        <fullName evidence="3">RFTS domain-containing protein</fullName>
    </recommendedName>
</protein>